<dbReference type="GO" id="GO:0060326">
    <property type="term" value="P:cell chemotaxis"/>
    <property type="evidence" value="ECO:0007669"/>
    <property type="project" value="TreeGrafter"/>
</dbReference>
<gene>
    <name evidence="11" type="ORF">G5714_014716</name>
</gene>
<name>A0A7J6C8U5_9TELE</name>
<dbReference type="InterPro" id="IPR050119">
    <property type="entry name" value="CCR1-9-like"/>
</dbReference>
<evidence type="ECO:0000313" key="12">
    <source>
        <dbReference type="Proteomes" id="UP000579812"/>
    </source>
</evidence>
<dbReference type="PANTHER" id="PTHR10489:SF627">
    <property type="entry name" value="C-C CHEMOKINE RECEPTOR TYPE 8"/>
    <property type="match status" value="1"/>
</dbReference>
<protein>
    <recommendedName>
        <fullName evidence="10">G-protein coupled receptors family 1 profile domain-containing protein</fullName>
    </recommendedName>
</protein>
<dbReference type="GO" id="GO:0016493">
    <property type="term" value="F:C-C chemokine receptor activity"/>
    <property type="evidence" value="ECO:0007669"/>
    <property type="project" value="TreeGrafter"/>
</dbReference>
<evidence type="ECO:0000256" key="1">
    <source>
        <dbReference type="ARBA" id="ARBA00004651"/>
    </source>
</evidence>
<keyword evidence="3 9" id="KW-0812">Transmembrane</keyword>
<evidence type="ECO:0000313" key="11">
    <source>
        <dbReference type="EMBL" id="KAF4103729.1"/>
    </source>
</evidence>
<reference evidence="11 12" key="1">
    <citation type="submission" date="2020-04" db="EMBL/GenBank/DDBJ databases">
        <title>Chromosome-level genome assembly of a cyprinid fish Onychostoma macrolepis by integration of Nanopore Sequencing, Bionano and Hi-C technology.</title>
        <authorList>
            <person name="Wang D."/>
        </authorList>
    </citation>
    <scope>NUCLEOTIDE SEQUENCE [LARGE SCALE GENOMIC DNA]</scope>
    <source>
        <strain evidence="11">SWU-2019</strain>
        <tissue evidence="11">Muscle</tissue>
    </source>
</reference>
<dbReference type="PRINTS" id="PR00237">
    <property type="entry name" value="GPCRRHODOPSN"/>
</dbReference>
<evidence type="ECO:0000256" key="7">
    <source>
        <dbReference type="ARBA" id="ARBA00023170"/>
    </source>
</evidence>
<keyword evidence="6 9" id="KW-0472">Membrane</keyword>
<dbReference type="PRINTS" id="PR00657">
    <property type="entry name" value="CCCHEMOKINER"/>
</dbReference>
<feature type="domain" description="G-protein coupled receptors family 1 profile" evidence="10">
    <location>
        <begin position="111"/>
        <end position="358"/>
    </location>
</feature>
<evidence type="ECO:0000256" key="5">
    <source>
        <dbReference type="ARBA" id="ARBA00023040"/>
    </source>
</evidence>
<evidence type="ECO:0000259" key="10">
    <source>
        <dbReference type="PROSITE" id="PS50262"/>
    </source>
</evidence>
<keyword evidence="5" id="KW-0297">G-protein coupled receptor</keyword>
<feature type="transmembrane region" description="Helical" evidence="9">
    <location>
        <begin position="198"/>
        <end position="220"/>
    </location>
</feature>
<evidence type="ECO:0000256" key="3">
    <source>
        <dbReference type="ARBA" id="ARBA00022692"/>
    </source>
</evidence>
<dbReference type="Proteomes" id="UP000579812">
    <property type="component" value="Unassembled WGS sequence"/>
</dbReference>
<dbReference type="GO" id="GO:0009897">
    <property type="term" value="C:external side of plasma membrane"/>
    <property type="evidence" value="ECO:0007669"/>
    <property type="project" value="TreeGrafter"/>
</dbReference>
<accession>A0A7J6C8U5</accession>
<dbReference type="AlphaFoldDB" id="A0A7J6C8U5"/>
<dbReference type="InterPro" id="IPR000276">
    <property type="entry name" value="GPCR_Rhodpsn"/>
</dbReference>
<dbReference type="GO" id="GO:0007204">
    <property type="term" value="P:positive regulation of cytosolic calcium ion concentration"/>
    <property type="evidence" value="ECO:0007669"/>
    <property type="project" value="TreeGrafter"/>
</dbReference>
<keyword evidence="2" id="KW-1003">Cell membrane</keyword>
<dbReference type="GO" id="GO:0006955">
    <property type="term" value="P:immune response"/>
    <property type="evidence" value="ECO:0007669"/>
    <property type="project" value="TreeGrafter"/>
</dbReference>
<evidence type="ECO:0000256" key="9">
    <source>
        <dbReference type="SAM" id="Phobius"/>
    </source>
</evidence>
<keyword evidence="4 9" id="KW-1133">Transmembrane helix</keyword>
<dbReference type="GO" id="GO:0019722">
    <property type="term" value="P:calcium-mediated signaling"/>
    <property type="evidence" value="ECO:0007669"/>
    <property type="project" value="TreeGrafter"/>
</dbReference>
<evidence type="ECO:0000256" key="4">
    <source>
        <dbReference type="ARBA" id="ARBA00022989"/>
    </source>
</evidence>
<sequence>MLLVDYGKCDCYSSCLLFPSLLALYNNSCFPDTLIFSTYFLSKTIALSSSKMVTSGPLDLHYITSSTDDEPYEYSGNYDDLDFQLVCVYGNHGARILPILYSLYFVVGFLGNMLVVWVVCMGTKLRSMTDICLLNLALADLLLVSSFPFLAHHARDQWIFGDVMCTVVFSAYYIGFYSVIFFIVLMSIDQYMAIVHDVLARTYGILASVVIWIIAVYVAFPEMTHFKTKNAKNKIFCYAFYPTSDQNSYFSSRIFAIFKMNVIGLIIPLIVIGIFYSMILKRLLAARSSRKQDICHVITVMVVFFCCYAPYNVATFVKVLEQKELISNSCDFSKAIHLSLQITEALAFSHSCINPILFVFVREKYRRHLVCLLYKTPCGRLQCMNNNPTQATGSVYSHNTNDERTSTVV</sequence>
<comment type="caution">
    <text evidence="11">The sequence shown here is derived from an EMBL/GenBank/DDBJ whole genome shotgun (WGS) entry which is preliminary data.</text>
</comment>
<dbReference type="EMBL" id="JAAMOB010000015">
    <property type="protein sequence ID" value="KAF4103729.1"/>
    <property type="molecule type" value="Genomic_DNA"/>
</dbReference>
<dbReference type="Pfam" id="PF00001">
    <property type="entry name" value="7tm_1"/>
    <property type="match status" value="1"/>
</dbReference>
<keyword evidence="7" id="KW-0675">Receptor</keyword>
<feature type="transmembrane region" description="Helical" evidence="9">
    <location>
        <begin position="340"/>
        <end position="361"/>
    </location>
</feature>
<evidence type="ECO:0000256" key="2">
    <source>
        <dbReference type="ARBA" id="ARBA00022475"/>
    </source>
</evidence>
<feature type="transmembrane region" description="Helical" evidence="9">
    <location>
        <begin position="99"/>
        <end position="120"/>
    </location>
</feature>
<dbReference type="CDD" id="cd14984">
    <property type="entry name" value="7tmA_Chemokine_R"/>
    <property type="match status" value="1"/>
</dbReference>
<keyword evidence="12" id="KW-1185">Reference proteome</keyword>
<organism evidence="11 12">
    <name type="scientific">Onychostoma macrolepis</name>
    <dbReference type="NCBI Taxonomy" id="369639"/>
    <lineage>
        <taxon>Eukaryota</taxon>
        <taxon>Metazoa</taxon>
        <taxon>Chordata</taxon>
        <taxon>Craniata</taxon>
        <taxon>Vertebrata</taxon>
        <taxon>Euteleostomi</taxon>
        <taxon>Actinopterygii</taxon>
        <taxon>Neopterygii</taxon>
        <taxon>Teleostei</taxon>
        <taxon>Ostariophysi</taxon>
        <taxon>Cypriniformes</taxon>
        <taxon>Cyprinidae</taxon>
        <taxon>Acrossocheilinae</taxon>
        <taxon>Onychostoma</taxon>
    </lineage>
</organism>
<evidence type="ECO:0000256" key="8">
    <source>
        <dbReference type="ARBA" id="ARBA00023224"/>
    </source>
</evidence>
<dbReference type="GO" id="GO:0019957">
    <property type="term" value="F:C-C chemokine binding"/>
    <property type="evidence" value="ECO:0007669"/>
    <property type="project" value="TreeGrafter"/>
</dbReference>
<dbReference type="PROSITE" id="PS50262">
    <property type="entry name" value="G_PROTEIN_RECEP_F1_2"/>
    <property type="match status" value="1"/>
</dbReference>
<keyword evidence="8" id="KW-0807">Transducer</keyword>
<feature type="transmembrane region" description="Helical" evidence="9">
    <location>
        <begin position="297"/>
        <end position="320"/>
    </location>
</feature>
<feature type="transmembrane region" description="Helical" evidence="9">
    <location>
        <begin position="254"/>
        <end position="276"/>
    </location>
</feature>
<evidence type="ECO:0000256" key="6">
    <source>
        <dbReference type="ARBA" id="ARBA00023136"/>
    </source>
</evidence>
<feature type="transmembrane region" description="Helical" evidence="9">
    <location>
        <begin position="158"/>
        <end position="186"/>
    </location>
</feature>
<proteinExistence type="predicted"/>
<dbReference type="InterPro" id="IPR000355">
    <property type="entry name" value="Chemokine_rcpt"/>
</dbReference>
<dbReference type="InterPro" id="IPR017452">
    <property type="entry name" value="GPCR_Rhodpsn_7TM"/>
</dbReference>
<dbReference type="PANTHER" id="PTHR10489">
    <property type="entry name" value="CELL ADHESION MOLECULE"/>
    <property type="match status" value="1"/>
</dbReference>
<dbReference type="SUPFAM" id="SSF81321">
    <property type="entry name" value="Family A G protein-coupled receptor-like"/>
    <property type="match status" value="1"/>
</dbReference>
<dbReference type="Gene3D" id="1.20.1070.10">
    <property type="entry name" value="Rhodopsin 7-helix transmembrane proteins"/>
    <property type="match status" value="1"/>
</dbReference>
<feature type="transmembrane region" description="Helical" evidence="9">
    <location>
        <begin position="132"/>
        <end position="152"/>
    </location>
</feature>
<comment type="subcellular location">
    <subcellularLocation>
        <location evidence="1">Cell membrane</location>
        <topology evidence="1">Multi-pass membrane protein</topology>
    </subcellularLocation>
</comment>